<dbReference type="WBParaSite" id="BPAG_0001456901-mRNA-1">
    <property type="protein sequence ID" value="BPAG_0001456901-mRNA-1"/>
    <property type="gene ID" value="BPAG_0001456901"/>
</dbReference>
<reference evidence="1 2" key="2">
    <citation type="submission" date="2018-11" db="EMBL/GenBank/DDBJ databases">
        <authorList>
            <consortium name="Pathogen Informatics"/>
        </authorList>
    </citation>
    <scope>NUCLEOTIDE SEQUENCE [LARGE SCALE GENOMIC DNA]</scope>
</reference>
<keyword evidence="2" id="KW-1185">Reference proteome</keyword>
<accession>A0A0N4TZU9</accession>
<reference evidence="3" key="1">
    <citation type="submission" date="2017-02" db="UniProtKB">
        <authorList>
            <consortium name="WormBaseParasite"/>
        </authorList>
    </citation>
    <scope>IDENTIFICATION</scope>
</reference>
<dbReference type="Proteomes" id="UP000278627">
    <property type="component" value="Unassembled WGS sequence"/>
</dbReference>
<evidence type="ECO:0000313" key="1">
    <source>
        <dbReference type="EMBL" id="VDN95682.1"/>
    </source>
</evidence>
<gene>
    <name evidence="1" type="ORF">BPAG_LOCUS14497</name>
</gene>
<proteinExistence type="predicted"/>
<organism evidence="3">
    <name type="scientific">Brugia pahangi</name>
    <name type="common">Filarial nematode worm</name>
    <dbReference type="NCBI Taxonomy" id="6280"/>
    <lineage>
        <taxon>Eukaryota</taxon>
        <taxon>Metazoa</taxon>
        <taxon>Ecdysozoa</taxon>
        <taxon>Nematoda</taxon>
        <taxon>Chromadorea</taxon>
        <taxon>Rhabditida</taxon>
        <taxon>Spirurina</taxon>
        <taxon>Spiruromorpha</taxon>
        <taxon>Filarioidea</taxon>
        <taxon>Onchocercidae</taxon>
        <taxon>Brugia</taxon>
    </lineage>
</organism>
<name>A0A0N4TZU9_BRUPA</name>
<evidence type="ECO:0000313" key="2">
    <source>
        <dbReference type="Proteomes" id="UP000278627"/>
    </source>
</evidence>
<dbReference type="AlphaFoldDB" id="A0A0N4TZU9"/>
<protein>
    <submittedName>
        <fullName evidence="3">NAD(P)-dependent oxidoreductase</fullName>
    </submittedName>
</protein>
<dbReference type="EMBL" id="UZAD01013706">
    <property type="protein sequence ID" value="VDN95682.1"/>
    <property type="molecule type" value="Genomic_DNA"/>
</dbReference>
<sequence length="35" mass="3906">MQVLCFGKIGKQGALTMAAKLLSHYYDITNNHQLP</sequence>
<evidence type="ECO:0000313" key="3">
    <source>
        <dbReference type="WBParaSite" id="BPAG_0001456901-mRNA-1"/>
    </source>
</evidence>